<keyword evidence="4 7" id="KW-0812">Transmembrane</keyword>
<evidence type="ECO:0000259" key="8">
    <source>
        <dbReference type="PROSITE" id="PS50928"/>
    </source>
</evidence>
<dbReference type="PROSITE" id="PS50928">
    <property type="entry name" value="ABC_TM1"/>
    <property type="match status" value="1"/>
</dbReference>
<dbReference type="PANTHER" id="PTHR30151:SF20">
    <property type="entry name" value="ABC TRANSPORTER PERMEASE PROTEIN HI_0355-RELATED"/>
    <property type="match status" value="1"/>
</dbReference>
<keyword evidence="2 7" id="KW-0813">Transport</keyword>
<comment type="similarity">
    <text evidence="7">Belongs to the binding-protein-dependent transport system permease family.</text>
</comment>
<feature type="transmembrane region" description="Helical" evidence="7">
    <location>
        <begin position="195"/>
        <end position="217"/>
    </location>
</feature>
<dbReference type="Gene3D" id="1.10.3720.10">
    <property type="entry name" value="MetI-like"/>
    <property type="match status" value="1"/>
</dbReference>
<evidence type="ECO:0000256" key="4">
    <source>
        <dbReference type="ARBA" id="ARBA00022692"/>
    </source>
</evidence>
<reference evidence="9 10" key="1">
    <citation type="submission" date="2023-07" db="EMBL/GenBank/DDBJ databases">
        <title>Sorghum-associated microbial communities from plants grown in Nebraska, USA.</title>
        <authorList>
            <person name="Schachtman D."/>
        </authorList>
    </citation>
    <scope>NUCLEOTIDE SEQUENCE [LARGE SCALE GENOMIC DNA]</scope>
    <source>
        <strain evidence="9 10">BE167</strain>
    </source>
</reference>
<keyword evidence="5 7" id="KW-1133">Transmembrane helix</keyword>
<dbReference type="InterPro" id="IPR000515">
    <property type="entry name" value="MetI-like"/>
</dbReference>
<protein>
    <submittedName>
        <fullName evidence="9">NitT/TauT family transport system permease protein</fullName>
    </submittedName>
</protein>
<dbReference type="InterPro" id="IPR035906">
    <property type="entry name" value="MetI-like_sf"/>
</dbReference>
<keyword evidence="3" id="KW-1003">Cell membrane</keyword>
<evidence type="ECO:0000256" key="1">
    <source>
        <dbReference type="ARBA" id="ARBA00004651"/>
    </source>
</evidence>
<proteinExistence type="inferred from homology"/>
<dbReference type="PANTHER" id="PTHR30151">
    <property type="entry name" value="ALKANE SULFONATE ABC TRANSPORTER-RELATED, MEMBRANE SUBUNIT"/>
    <property type="match status" value="1"/>
</dbReference>
<feature type="transmembrane region" description="Helical" evidence="7">
    <location>
        <begin position="247"/>
        <end position="268"/>
    </location>
</feature>
<dbReference type="SUPFAM" id="SSF161098">
    <property type="entry name" value="MetI-like"/>
    <property type="match status" value="1"/>
</dbReference>
<dbReference type="Pfam" id="PF00528">
    <property type="entry name" value="BPD_transp_1"/>
    <property type="match status" value="1"/>
</dbReference>
<evidence type="ECO:0000256" key="7">
    <source>
        <dbReference type="RuleBase" id="RU363032"/>
    </source>
</evidence>
<evidence type="ECO:0000313" key="9">
    <source>
        <dbReference type="EMBL" id="MDR7084714.1"/>
    </source>
</evidence>
<comment type="subcellular location">
    <subcellularLocation>
        <location evidence="1 7">Cell membrane</location>
        <topology evidence="1 7">Multi-pass membrane protein</topology>
    </subcellularLocation>
</comment>
<sequence>MTILVDSSLEAVDVSRQTGGKPRKSESNSRWLILGAQIGILIVAVAVWQLAHVFNLGRAIVLRSPGEVWTAGVELVTTGVLWPNLWSTLSATVIALVIAGTAGVLIGLGLALVPRIERVVHPYLTALNSAPRVAFAPVLIIIFGIGQSSKIALAVSVVIFVVIINSRAGVYAADPDVRRLMSILGATRGQIFRKLLFPVAVPSIFAGLRLGLIYALLGVVTSEMIAAREGMGQLVSAYSGNFELHRVYAVILSLIIVATILNGIAGIVEKKILWWQPKGEI</sequence>
<feature type="transmembrane region" description="Helical" evidence="7">
    <location>
        <begin position="125"/>
        <end position="145"/>
    </location>
</feature>
<keyword evidence="6 7" id="KW-0472">Membrane</keyword>
<accession>A0ABU1UHR5</accession>
<evidence type="ECO:0000313" key="10">
    <source>
        <dbReference type="Proteomes" id="UP001252243"/>
    </source>
</evidence>
<dbReference type="CDD" id="cd06261">
    <property type="entry name" value="TM_PBP2"/>
    <property type="match status" value="1"/>
</dbReference>
<evidence type="ECO:0000256" key="3">
    <source>
        <dbReference type="ARBA" id="ARBA00022475"/>
    </source>
</evidence>
<dbReference type="EMBL" id="JAVDVQ010000029">
    <property type="protein sequence ID" value="MDR7084714.1"/>
    <property type="molecule type" value="Genomic_DNA"/>
</dbReference>
<dbReference type="Proteomes" id="UP001252243">
    <property type="component" value="Unassembled WGS sequence"/>
</dbReference>
<feature type="domain" description="ABC transmembrane type-1" evidence="8">
    <location>
        <begin position="85"/>
        <end position="265"/>
    </location>
</feature>
<gene>
    <name evidence="9" type="ORF">J2X01_004030</name>
</gene>
<evidence type="ECO:0000256" key="2">
    <source>
        <dbReference type="ARBA" id="ARBA00022448"/>
    </source>
</evidence>
<organism evidence="9 10">
    <name type="scientific">Arthrobacter ginsengisoli</name>
    <dbReference type="NCBI Taxonomy" id="1356565"/>
    <lineage>
        <taxon>Bacteria</taxon>
        <taxon>Bacillati</taxon>
        <taxon>Actinomycetota</taxon>
        <taxon>Actinomycetes</taxon>
        <taxon>Micrococcales</taxon>
        <taxon>Micrococcaceae</taxon>
        <taxon>Arthrobacter</taxon>
    </lineage>
</organism>
<evidence type="ECO:0000256" key="5">
    <source>
        <dbReference type="ARBA" id="ARBA00022989"/>
    </source>
</evidence>
<name>A0ABU1UHR5_9MICC</name>
<evidence type="ECO:0000256" key="6">
    <source>
        <dbReference type="ARBA" id="ARBA00023136"/>
    </source>
</evidence>
<keyword evidence="10" id="KW-1185">Reference proteome</keyword>
<dbReference type="RefSeq" id="WP_310061545.1">
    <property type="nucleotide sequence ID" value="NZ_JAVDVQ010000029.1"/>
</dbReference>
<feature type="transmembrane region" description="Helical" evidence="7">
    <location>
        <begin position="89"/>
        <end position="113"/>
    </location>
</feature>
<feature type="transmembrane region" description="Helical" evidence="7">
    <location>
        <begin position="151"/>
        <end position="174"/>
    </location>
</feature>
<feature type="transmembrane region" description="Helical" evidence="7">
    <location>
        <begin position="31"/>
        <end position="51"/>
    </location>
</feature>
<comment type="caution">
    <text evidence="9">The sequence shown here is derived from an EMBL/GenBank/DDBJ whole genome shotgun (WGS) entry which is preliminary data.</text>
</comment>